<dbReference type="PANTHER" id="PTHR43785">
    <property type="entry name" value="GAMMA-GLUTAMYLPUTRESCINE SYNTHETASE"/>
    <property type="match status" value="1"/>
</dbReference>
<gene>
    <name evidence="7" type="ordered locus">DSC_07670</name>
</gene>
<dbReference type="PANTHER" id="PTHR43785:SF12">
    <property type="entry name" value="TYPE-1 GLUTAMINE SYNTHETASE 2"/>
    <property type="match status" value="1"/>
</dbReference>
<dbReference type="OrthoDB" id="9789509at2"/>
<evidence type="ECO:0000256" key="2">
    <source>
        <dbReference type="ARBA" id="ARBA00022598"/>
    </source>
</evidence>
<feature type="domain" description="GS catalytic" evidence="6">
    <location>
        <begin position="126"/>
        <end position="461"/>
    </location>
</feature>
<dbReference type="InterPro" id="IPR027303">
    <property type="entry name" value="Gln_synth_gly_rich_site"/>
</dbReference>
<dbReference type="Gene3D" id="3.30.590.10">
    <property type="entry name" value="Glutamine synthetase/guanido kinase, catalytic domain"/>
    <property type="match status" value="1"/>
</dbReference>
<dbReference type="STRING" id="1045855.DSC_07670"/>
<comment type="cofactor">
    <cofactor evidence="1">
        <name>Mg(2+)</name>
        <dbReference type="ChEBI" id="CHEBI:18420"/>
    </cofactor>
</comment>
<dbReference type="AlphaFoldDB" id="G7UTT2"/>
<sequence>MTAFSDASDHALRARDAATLAALPDLEAVDLLLPDMNGLLRGKRITADALDKVYSDGVCLPMSLIATDITGNTVEETGLGYDIGDEDRICRPVPGSLRPVPWSPRPMAQLLLAMEDGAGGAFEANPREVLRRVVQRFAERGLTPVVAIELEFYLFDRLPGADGRPQTAINPSTGARNASTQVYYMEDLDDNRDFIDAVSSACAAQEIPADTAVAEYAPGQFEINLKHRADALRACDEALMLKRTIKAVAQRQGLQASFMAKPLVDQAGNGLHVHVSVLDRDGHNLFAGSQTAPADALRHAIGGLQASARDTMLLFAPHANSYRRYVLNAFVPLGETWGFNNRTVAMRIPHSDASNTRIEHRIAGADANVYLACAAVLAGMLHGLEDRLDPGPPIVGNAYQQTENRSPHWRQSIDDFLTSGFIARQFGERFRHIYGQQKLKELRSFETQVTDLEYAWYLRAV</sequence>
<dbReference type="eggNOG" id="COG0174">
    <property type="taxonomic scope" value="Bacteria"/>
</dbReference>
<dbReference type="HOGENOM" id="CLU_017290_0_0_6"/>
<keyword evidence="3" id="KW-0460">Magnesium</keyword>
<proteinExistence type="inferred from homology"/>
<dbReference type="SMART" id="SM01230">
    <property type="entry name" value="Gln-synt_C"/>
    <property type="match status" value="1"/>
</dbReference>
<dbReference type="InterPro" id="IPR014746">
    <property type="entry name" value="Gln_synth/guanido_kin_cat_dom"/>
</dbReference>
<evidence type="ECO:0000313" key="7">
    <source>
        <dbReference type="EMBL" id="AER56185.1"/>
    </source>
</evidence>
<reference evidence="7 8" key="1">
    <citation type="journal article" date="2012" name="J. Bacteriol.">
        <title>Complete Genome Sequence of the BTEX-Degrading Bacterium Pseudoxanthomonas spadix BD-a59.</title>
        <authorList>
            <person name="Lee S.H."/>
            <person name="Jin H.M."/>
            <person name="Lee H.J."/>
            <person name="Kim J.M."/>
            <person name="Jeon C.O."/>
        </authorList>
    </citation>
    <scope>NUCLEOTIDE SEQUENCE [LARGE SCALE GENOMIC DNA]</scope>
    <source>
        <strain evidence="7 8">BD-a59</strain>
    </source>
</reference>
<keyword evidence="8" id="KW-1185">Reference proteome</keyword>
<dbReference type="Pfam" id="PF00120">
    <property type="entry name" value="Gln-synt_C"/>
    <property type="match status" value="1"/>
</dbReference>
<accession>G7UTT2</accession>
<protein>
    <submittedName>
        <fullName evidence="7">Glutamine synthase</fullName>
    </submittedName>
</protein>
<organism evidence="7 8">
    <name type="scientific">Pseudoxanthomonas spadix (strain BD-a59)</name>
    <dbReference type="NCBI Taxonomy" id="1045855"/>
    <lineage>
        <taxon>Bacteria</taxon>
        <taxon>Pseudomonadati</taxon>
        <taxon>Pseudomonadota</taxon>
        <taxon>Gammaproteobacteria</taxon>
        <taxon>Lysobacterales</taxon>
        <taxon>Lysobacteraceae</taxon>
        <taxon>Pseudoxanthomonas</taxon>
    </lineage>
</organism>
<evidence type="ECO:0000256" key="3">
    <source>
        <dbReference type="ARBA" id="ARBA00022842"/>
    </source>
</evidence>
<keyword evidence="2" id="KW-0436">Ligase</keyword>
<dbReference type="PROSITE" id="PS51987">
    <property type="entry name" value="GS_CATALYTIC"/>
    <property type="match status" value="1"/>
</dbReference>
<dbReference type="InterPro" id="IPR008146">
    <property type="entry name" value="Gln_synth_cat_dom"/>
</dbReference>
<dbReference type="RefSeq" id="WP_014160361.1">
    <property type="nucleotide sequence ID" value="NC_016147.2"/>
</dbReference>
<evidence type="ECO:0000313" key="8">
    <source>
        <dbReference type="Proteomes" id="UP000005870"/>
    </source>
</evidence>
<dbReference type="Proteomes" id="UP000005870">
    <property type="component" value="Chromosome"/>
</dbReference>
<dbReference type="Gene3D" id="3.10.20.70">
    <property type="entry name" value="Glutamine synthetase, N-terminal domain"/>
    <property type="match status" value="1"/>
</dbReference>
<dbReference type="InterPro" id="IPR036651">
    <property type="entry name" value="Gln_synt_N_sf"/>
</dbReference>
<evidence type="ECO:0000259" key="6">
    <source>
        <dbReference type="PROSITE" id="PS51987"/>
    </source>
</evidence>
<name>G7UTT2_PSEUP</name>
<evidence type="ECO:0000256" key="5">
    <source>
        <dbReference type="RuleBase" id="RU000384"/>
    </source>
</evidence>
<evidence type="ECO:0000256" key="4">
    <source>
        <dbReference type="PROSITE-ProRule" id="PRU01331"/>
    </source>
</evidence>
<evidence type="ECO:0000256" key="1">
    <source>
        <dbReference type="ARBA" id="ARBA00001946"/>
    </source>
</evidence>
<dbReference type="SUPFAM" id="SSF54368">
    <property type="entry name" value="Glutamine synthetase, N-terminal domain"/>
    <property type="match status" value="1"/>
</dbReference>
<dbReference type="KEGG" id="psd:DSC_07670"/>
<dbReference type="GO" id="GO:0006542">
    <property type="term" value="P:glutamine biosynthetic process"/>
    <property type="evidence" value="ECO:0007669"/>
    <property type="project" value="InterPro"/>
</dbReference>
<dbReference type="PROSITE" id="PS00181">
    <property type="entry name" value="GLNA_ATP"/>
    <property type="match status" value="1"/>
</dbReference>
<dbReference type="GO" id="GO:0004356">
    <property type="term" value="F:glutamine synthetase activity"/>
    <property type="evidence" value="ECO:0007669"/>
    <property type="project" value="InterPro"/>
</dbReference>
<comment type="similarity">
    <text evidence="4 5">Belongs to the glutamine synthetase family.</text>
</comment>
<dbReference type="EMBL" id="CP003093">
    <property type="protein sequence ID" value="AER56185.1"/>
    <property type="molecule type" value="Genomic_DNA"/>
</dbReference>
<dbReference type="SUPFAM" id="SSF55931">
    <property type="entry name" value="Glutamine synthetase/guanido kinase"/>
    <property type="match status" value="1"/>
</dbReference>
<dbReference type="GO" id="GO:0006598">
    <property type="term" value="P:polyamine catabolic process"/>
    <property type="evidence" value="ECO:0007669"/>
    <property type="project" value="TreeGrafter"/>
</dbReference>